<name>A0A2S9ZI68_9VIBR</name>
<reference evidence="6 7" key="2">
    <citation type="submission" date="2018-03" db="EMBL/GenBank/DDBJ databases">
        <title>Genetic Diversity and Phenotypic Plasticity of AHL Mediated Quorum Sensing in Environmental Strains of Vibrio mediterranei.</title>
        <authorList>
            <person name="Lantoine F."/>
            <person name="Vouve F."/>
        </authorList>
    </citation>
    <scope>NUCLEOTIDE SEQUENCE [LARGE SCALE GENOMIC DNA]</scope>
    <source>
        <strain evidence="6 7">17LN0615E</strain>
    </source>
</reference>
<keyword evidence="3" id="KW-1133">Transmembrane helix</keyword>
<dbReference type="GO" id="GO:0004222">
    <property type="term" value="F:metalloendopeptidase activity"/>
    <property type="evidence" value="ECO:0007669"/>
    <property type="project" value="TreeGrafter"/>
</dbReference>
<dbReference type="InterPro" id="IPR011055">
    <property type="entry name" value="Dup_hybrid_motif"/>
</dbReference>
<accession>A0A2S9ZI68</accession>
<keyword evidence="7" id="KW-1185">Reference proteome</keyword>
<gene>
    <name evidence="6" type="ORF">COR51_22145</name>
    <name evidence="5" type="ORF">ECB94_21965</name>
</gene>
<dbReference type="InterPro" id="IPR050570">
    <property type="entry name" value="Cell_wall_metabolism_enzyme"/>
</dbReference>
<dbReference type="InterPro" id="IPR016047">
    <property type="entry name" value="M23ase_b-sheet_dom"/>
</dbReference>
<protein>
    <submittedName>
        <fullName evidence="5">M23 family metallopeptidase</fullName>
    </submittedName>
    <submittedName>
        <fullName evidence="6">Peptidase M23</fullName>
    </submittedName>
</protein>
<dbReference type="Proteomes" id="UP000279760">
    <property type="component" value="Chromosome 2"/>
</dbReference>
<dbReference type="AlphaFoldDB" id="A0A2S9ZI68"/>
<evidence type="ECO:0000313" key="5">
    <source>
        <dbReference type="EMBL" id="AYV23942.1"/>
    </source>
</evidence>
<evidence type="ECO:0000313" key="8">
    <source>
        <dbReference type="Proteomes" id="UP000279760"/>
    </source>
</evidence>
<reference evidence="6" key="1">
    <citation type="submission" date="2017-09" db="EMBL/GenBank/DDBJ databases">
        <authorList>
            <person name="Girard L."/>
            <person name="Lami R."/>
            <person name="Suzuki M."/>
            <person name="Baudart J."/>
        </authorList>
    </citation>
    <scope>NUCLEOTIDE SEQUENCE</scope>
    <source>
        <strain evidence="6">17LN0615E</strain>
    </source>
</reference>
<dbReference type="FunFam" id="2.70.70.10:FF:000006">
    <property type="entry name" value="M23 family peptidase"/>
    <property type="match status" value="1"/>
</dbReference>
<organism evidence="5 8">
    <name type="scientific">Vibrio mediterranei</name>
    <dbReference type="NCBI Taxonomy" id="689"/>
    <lineage>
        <taxon>Bacteria</taxon>
        <taxon>Pseudomonadati</taxon>
        <taxon>Pseudomonadota</taxon>
        <taxon>Gammaproteobacteria</taxon>
        <taxon>Vibrionales</taxon>
        <taxon>Vibrionaceae</taxon>
        <taxon>Vibrio</taxon>
    </lineage>
</organism>
<evidence type="ECO:0000313" key="7">
    <source>
        <dbReference type="Proteomes" id="UP000238163"/>
    </source>
</evidence>
<evidence type="ECO:0000256" key="3">
    <source>
        <dbReference type="SAM" id="Phobius"/>
    </source>
</evidence>
<dbReference type="CDD" id="cd12797">
    <property type="entry name" value="M23_peptidase"/>
    <property type="match status" value="1"/>
</dbReference>
<dbReference type="PANTHER" id="PTHR21666:SF289">
    <property type="entry name" value="L-ALA--D-GLU ENDOPEPTIDASE"/>
    <property type="match status" value="1"/>
</dbReference>
<evidence type="ECO:0000313" key="6">
    <source>
        <dbReference type="EMBL" id="PRQ65474.1"/>
    </source>
</evidence>
<dbReference type="EMBL" id="CP033578">
    <property type="protein sequence ID" value="AYV23942.1"/>
    <property type="molecule type" value="Genomic_DNA"/>
</dbReference>
<dbReference type="Pfam" id="PF01551">
    <property type="entry name" value="Peptidase_M23"/>
    <property type="match status" value="1"/>
</dbReference>
<feature type="coiled-coil region" evidence="2">
    <location>
        <begin position="67"/>
        <end position="101"/>
    </location>
</feature>
<evidence type="ECO:0000256" key="1">
    <source>
        <dbReference type="ARBA" id="ARBA00022729"/>
    </source>
</evidence>
<dbReference type="Proteomes" id="UP000238163">
    <property type="component" value="Unassembled WGS sequence"/>
</dbReference>
<evidence type="ECO:0000256" key="2">
    <source>
        <dbReference type="SAM" id="Coils"/>
    </source>
</evidence>
<dbReference type="GeneID" id="64088023"/>
<dbReference type="RefSeq" id="WP_006070096.1">
    <property type="nucleotide sequence ID" value="NZ_CP033578.1"/>
</dbReference>
<keyword evidence="1" id="KW-0732">Signal</keyword>
<dbReference type="SUPFAM" id="SSF51261">
    <property type="entry name" value="Duplicated hybrid motif"/>
    <property type="match status" value="1"/>
</dbReference>
<proteinExistence type="predicted"/>
<dbReference type="Gene3D" id="2.70.70.10">
    <property type="entry name" value="Glucose Permease (Domain IIA)"/>
    <property type="match status" value="1"/>
</dbReference>
<dbReference type="PANTHER" id="PTHR21666">
    <property type="entry name" value="PEPTIDASE-RELATED"/>
    <property type="match status" value="1"/>
</dbReference>
<reference evidence="5 8" key="3">
    <citation type="submission" date="2018-11" db="EMBL/GenBank/DDBJ databases">
        <title>Complete Genome Sequence of Vbrio mediterranei 117-T6: a Potential Pathogen Bacteria Isolated from the Conchocelis of Pyropia.</title>
        <authorList>
            <person name="Liu Q."/>
        </authorList>
    </citation>
    <scope>NUCLEOTIDE SEQUENCE [LARGE SCALE GENOMIC DNA]</scope>
    <source>
        <strain evidence="5 8">117-T6</strain>
    </source>
</reference>
<dbReference type="EMBL" id="NWTN01000021">
    <property type="protein sequence ID" value="PRQ65474.1"/>
    <property type="molecule type" value="Genomic_DNA"/>
</dbReference>
<feature type="transmembrane region" description="Helical" evidence="3">
    <location>
        <begin position="31"/>
        <end position="50"/>
    </location>
</feature>
<feature type="domain" description="M23ase beta-sheet core" evidence="4">
    <location>
        <begin position="168"/>
        <end position="264"/>
    </location>
</feature>
<sequence length="317" mass="35121">MKDQLTISVSTINGSKHWQLSKSMRRSLKSLLGVSVAVVFGGALLIQHLYQVVDYAELKQKELASESQTLGDELANLQDLKQTLENDLSDREERIALVSERLSDLEKVLGVSDQGGDIELESRLDAAAIHSNIRMVMLTQIPSGSPVGKHRMSSQFGKRTHPVTGKVKMHRGLDFAVNTGTSIYAPADGVVEVTRRSSKGSGNFLRLQHSFGFSSSYSHLKSFKVKNGQFVRKGDLIAISGNTGLSSGPHLHYEVRFVGRALNPRPFVEWGVHEFEDIFKKERGIRWESLVKTVEQRVAQQLQLSSPKAVLLAENSN</sequence>
<evidence type="ECO:0000259" key="4">
    <source>
        <dbReference type="Pfam" id="PF01551"/>
    </source>
</evidence>
<keyword evidence="3" id="KW-0472">Membrane</keyword>
<keyword evidence="2" id="KW-0175">Coiled coil</keyword>
<keyword evidence="3" id="KW-0812">Transmembrane</keyword>